<feature type="transmembrane region" description="Helical" evidence="2">
    <location>
        <begin position="41"/>
        <end position="60"/>
    </location>
</feature>
<dbReference type="Proteomes" id="UP000249130">
    <property type="component" value="Unassembled WGS sequence"/>
</dbReference>
<dbReference type="Pfam" id="PF11666">
    <property type="entry name" value="DUF2933"/>
    <property type="match status" value="1"/>
</dbReference>
<protein>
    <recommendedName>
        <fullName evidence="5">DUF2933 domain-containing protein</fullName>
    </recommendedName>
</protein>
<keyword evidence="2" id="KW-0472">Membrane</keyword>
<keyword evidence="4" id="KW-1185">Reference proteome</keyword>
<sequence>MFALQNQRFTKWIGVMALLGVGVVIGAGAIAFGGGQPGGPAATLLFVAPLLLCLFMHFFMHGGHHAAGSGHAHRVTPAPVRITQTPAPPTA</sequence>
<evidence type="ECO:0000313" key="3">
    <source>
        <dbReference type="EMBL" id="RAI44812.1"/>
    </source>
</evidence>
<reference evidence="3 4" key="1">
    <citation type="submission" date="2017-07" db="EMBL/GenBank/DDBJ databases">
        <title>Draft Genome Sequences of Select Purple Nonsulfur Bacteria.</title>
        <authorList>
            <person name="Lasarre B."/>
            <person name="Mckinlay J.B."/>
        </authorList>
    </citation>
    <scope>NUCLEOTIDE SEQUENCE [LARGE SCALE GENOMIC DNA]</scope>
    <source>
        <strain evidence="3 4">DSM 5909</strain>
    </source>
</reference>
<dbReference type="AlphaFoldDB" id="A0A327L5H7"/>
<name>A0A327L5H7_9BRAD</name>
<accession>A0A327L5H7</accession>
<feature type="transmembrane region" description="Helical" evidence="2">
    <location>
        <begin position="12"/>
        <end position="35"/>
    </location>
</feature>
<keyword evidence="2" id="KW-0812">Transmembrane</keyword>
<evidence type="ECO:0000313" key="4">
    <source>
        <dbReference type="Proteomes" id="UP000249130"/>
    </source>
</evidence>
<evidence type="ECO:0000256" key="2">
    <source>
        <dbReference type="SAM" id="Phobius"/>
    </source>
</evidence>
<evidence type="ECO:0000256" key="1">
    <source>
        <dbReference type="SAM" id="MobiDB-lite"/>
    </source>
</evidence>
<evidence type="ECO:0008006" key="5">
    <source>
        <dbReference type="Google" id="ProtNLM"/>
    </source>
</evidence>
<dbReference type="EMBL" id="NPEX01000033">
    <property type="protein sequence ID" value="RAI44812.1"/>
    <property type="molecule type" value="Genomic_DNA"/>
</dbReference>
<feature type="region of interest" description="Disordered" evidence="1">
    <location>
        <begin position="68"/>
        <end position="91"/>
    </location>
</feature>
<gene>
    <name evidence="3" type="ORF">CH341_07250</name>
</gene>
<organism evidence="3 4">
    <name type="scientific">Rhodoplanes roseus</name>
    <dbReference type="NCBI Taxonomy" id="29409"/>
    <lineage>
        <taxon>Bacteria</taxon>
        <taxon>Pseudomonadati</taxon>
        <taxon>Pseudomonadota</taxon>
        <taxon>Alphaproteobacteria</taxon>
        <taxon>Hyphomicrobiales</taxon>
        <taxon>Nitrobacteraceae</taxon>
        <taxon>Rhodoplanes</taxon>
    </lineage>
</organism>
<keyword evidence="2" id="KW-1133">Transmembrane helix</keyword>
<proteinExistence type="predicted"/>
<dbReference type="InterPro" id="IPR021682">
    <property type="entry name" value="DUF2933"/>
</dbReference>
<comment type="caution">
    <text evidence="3">The sequence shown here is derived from an EMBL/GenBank/DDBJ whole genome shotgun (WGS) entry which is preliminary data.</text>
</comment>